<comment type="subcellular location">
    <subcellularLocation>
        <location evidence="2">Endoplasmic reticulum membrane</location>
        <topology evidence="2">Multi-pass membrane protein</topology>
    </subcellularLocation>
</comment>
<proteinExistence type="inferred from homology"/>
<comment type="subunit">
    <text evidence="4">Homooligomer.</text>
</comment>
<sequence>MLPTIEIQRLKTAGKHPAVFVISWIALSSITILFNKYILSNLEFPAILTCWHLAFATLMTQILARTTTLLDGRKTVKMTGKVYLRAIVPIGVLYSASLVCSNQTYLYLSVAFIQMLKASAPVAVLITSWLFGVASPKLQVLLNVLIIVAGVALASFGEIKFVWLGFFYQMGGIVFEAIRLIMIQILLSGDGQNMDPLVSLYYYAPVCAVMNGIVAVVTEMGTFNMDDVWRVGVFVLLANAGVAFLLNISSVFLIGKTSGLVMTLCGVLKNILLVIASVLIWGTIISSLQILGYGIATLGLIYYGVGYDGCMTYYTVTRKYASKLWEGERREGRC</sequence>
<dbReference type="EMBL" id="VNKQ01000009">
    <property type="protein sequence ID" value="KAG0649005.1"/>
    <property type="molecule type" value="Genomic_DNA"/>
</dbReference>
<evidence type="ECO:0000256" key="7">
    <source>
        <dbReference type="ARBA" id="ARBA00023136"/>
    </source>
</evidence>
<dbReference type="AlphaFoldDB" id="A0A9P7AXG4"/>
<comment type="similarity">
    <text evidence="3">Belongs to the TPT transporter family. SLC35D subfamily.</text>
</comment>
<name>A0A9P7AXG4_9HELO</name>
<evidence type="ECO:0000256" key="1">
    <source>
        <dbReference type="ARBA" id="ARBA00003420"/>
    </source>
</evidence>
<feature type="transmembrane region" description="Helical" evidence="8">
    <location>
        <begin position="105"/>
        <end position="131"/>
    </location>
</feature>
<protein>
    <submittedName>
        <fullName evidence="10">Sugar phosphate phosphate translocator</fullName>
    </submittedName>
</protein>
<comment type="caution">
    <text evidence="10">The sequence shown here is derived from an EMBL/GenBank/DDBJ whole genome shotgun (WGS) entry which is preliminary data.</text>
</comment>
<dbReference type="Proteomes" id="UP000785200">
    <property type="component" value="Unassembled WGS sequence"/>
</dbReference>
<dbReference type="PANTHER" id="PTHR11132">
    <property type="entry name" value="SOLUTE CARRIER FAMILY 35"/>
    <property type="match status" value="1"/>
</dbReference>
<evidence type="ECO:0000256" key="6">
    <source>
        <dbReference type="ARBA" id="ARBA00022989"/>
    </source>
</evidence>
<feature type="transmembrane region" description="Helical" evidence="8">
    <location>
        <begin position="138"/>
        <end position="156"/>
    </location>
</feature>
<reference evidence="10" key="1">
    <citation type="submission" date="2019-07" db="EMBL/GenBank/DDBJ databases">
        <title>Hyphodiscus hymeniophilus genome sequencing and assembly.</title>
        <authorList>
            <person name="Kramer G."/>
            <person name="Nodwell J."/>
        </authorList>
    </citation>
    <scope>NUCLEOTIDE SEQUENCE</scope>
    <source>
        <strain evidence="10">ATCC 34498</strain>
    </source>
</reference>
<evidence type="ECO:0000256" key="4">
    <source>
        <dbReference type="ARBA" id="ARBA00011182"/>
    </source>
</evidence>
<dbReference type="InterPro" id="IPR050186">
    <property type="entry name" value="TPT_transporter"/>
</dbReference>
<comment type="function">
    <text evidence="1">Involved in the import of GDP-mannose from the cytoplasm into the Golgi lumen.</text>
</comment>
<feature type="transmembrane region" description="Helical" evidence="8">
    <location>
        <begin position="199"/>
        <end position="217"/>
    </location>
</feature>
<evidence type="ECO:0000313" key="10">
    <source>
        <dbReference type="EMBL" id="KAG0649005.1"/>
    </source>
</evidence>
<dbReference type="OrthoDB" id="6418713at2759"/>
<evidence type="ECO:0000313" key="11">
    <source>
        <dbReference type="Proteomes" id="UP000785200"/>
    </source>
</evidence>
<dbReference type="InterPro" id="IPR004853">
    <property type="entry name" value="Sugar_P_trans_dom"/>
</dbReference>
<organism evidence="10 11">
    <name type="scientific">Hyphodiscus hymeniophilus</name>
    <dbReference type="NCBI Taxonomy" id="353542"/>
    <lineage>
        <taxon>Eukaryota</taxon>
        <taxon>Fungi</taxon>
        <taxon>Dikarya</taxon>
        <taxon>Ascomycota</taxon>
        <taxon>Pezizomycotina</taxon>
        <taxon>Leotiomycetes</taxon>
        <taxon>Helotiales</taxon>
        <taxon>Hyphodiscaceae</taxon>
        <taxon>Hyphodiscus</taxon>
    </lineage>
</organism>
<dbReference type="GO" id="GO:0005789">
    <property type="term" value="C:endoplasmic reticulum membrane"/>
    <property type="evidence" value="ECO:0007669"/>
    <property type="project" value="UniProtKB-SubCell"/>
</dbReference>
<evidence type="ECO:0000256" key="8">
    <source>
        <dbReference type="SAM" id="Phobius"/>
    </source>
</evidence>
<keyword evidence="5 8" id="KW-0812">Transmembrane</keyword>
<dbReference type="Pfam" id="PF03151">
    <property type="entry name" value="TPT"/>
    <property type="match status" value="1"/>
</dbReference>
<feature type="transmembrane region" description="Helical" evidence="8">
    <location>
        <begin position="260"/>
        <end position="284"/>
    </location>
</feature>
<feature type="transmembrane region" description="Helical" evidence="8">
    <location>
        <begin position="162"/>
        <end position="187"/>
    </location>
</feature>
<feature type="domain" description="Sugar phosphate transporter" evidence="9">
    <location>
        <begin position="19"/>
        <end position="303"/>
    </location>
</feature>
<evidence type="ECO:0000256" key="3">
    <source>
        <dbReference type="ARBA" id="ARBA00010425"/>
    </source>
</evidence>
<keyword evidence="11" id="KW-1185">Reference proteome</keyword>
<keyword evidence="6 8" id="KW-1133">Transmembrane helix</keyword>
<feature type="transmembrane region" description="Helical" evidence="8">
    <location>
        <begin position="18"/>
        <end position="38"/>
    </location>
</feature>
<feature type="transmembrane region" description="Helical" evidence="8">
    <location>
        <begin position="82"/>
        <end position="99"/>
    </location>
</feature>
<gene>
    <name evidence="10" type="ORF">D0Z07_4868</name>
</gene>
<evidence type="ECO:0000259" key="9">
    <source>
        <dbReference type="Pfam" id="PF03151"/>
    </source>
</evidence>
<feature type="transmembrane region" description="Helical" evidence="8">
    <location>
        <begin position="229"/>
        <end position="248"/>
    </location>
</feature>
<evidence type="ECO:0000256" key="2">
    <source>
        <dbReference type="ARBA" id="ARBA00004477"/>
    </source>
</evidence>
<evidence type="ECO:0000256" key="5">
    <source>
        <dbReference type="ARBA" id="ARBA00022692"/>
    </source>
</evidence>
<accession>A0A9P7AXG4</accession>
<keyword evidence="7 8" id="KW-0472">Membrane</keyword>
<feature type="transmembrane region" description="Helical" evidence="8">
    <location>
        <begin position="290"/>
        <end position="314"/>
    </location>
</feature>
<feature type="transmembrane region" description="Helical" evidence="8">
    <location>
        <begin position="44"/>
        <end position="62"/>
    </location>
</feature>